<evidence type="ECO:0000259" key="5">
    <source>
        <dbReference type="PROSITE" id="PS50893"/>
    </source>
</evidence>
<protein>
    <submittedName>
        <fullName evidence="6">ABC-2 type transport system ATP-binding protein</fullName>
    </submittedName>
</protein>
<keyword evidence="2" id="KW-0813">Transport</keyword>
<dbReference type="InterPro" id="IPR003439">
    <property type="entry name" value="ABC_transporter-like_ATP-bd"/>
</dbReference>
<reference evidence="6 7" key="1">
    <citation type="submission" date="2021-01" db="EMBL/GenBank/DDBJ databases">
        <title>Genomic Encyclopedia of Type Strains, Phase IV (KMG-IV): sequencing the most valuable type-strain genomes for metagenomic binning, comparative biology and taxonomic classification.</title>
        <authorList>
            <person name="Goeker M."/>
        </authorList>
    </citation>
    <scope>NUCLEOTIDE SEQUENCE [LARGE SCALE GENOMIC DNA]</scope>
    <source>
        <strain evidence="6 7">DSM 25890</strain>
    </source>
</reference>
<proteinExistence type="inferred from homology"/>
<sequence length="324" mass="36446">MEVINIEGLKRSYNTKTGVLNSKTKTTEALKGVSFNIKKGEIFGLLGPNGAGKTTIIKILATLLAPTSGTAKILGFDTYGQEKKVRPNINFIFGGERNLYWRLSARDNLLYFADLYKIDKETREKRIDYLLDLVGLTGRADEKVETYSKGMKQKLQIARGLINNPEILLLDEPTIGLDPVSSRELRNIVRTLAGKGHTILLTTHYMYEAEELCDRIAFIKNGEIVALNTVSELKKQLNQNSIIEVKVSDFSDDDISKLKSMKGVVEVSSYLKDDINNIKIVCETPLEIIKLMLEKFADKKIINLQIREFSLEDIYINLIGDGHV</sequence>
<comment type="similarity">
    <text evidence="1">Belongs to the ABC transporter superfamily.</text>
</comment>
<evidence type="ECO:0000256" key="1">
    <source>
        <dbReference type="ARBA" id="ARBA00005417"/>
    </source>
</evidence>
<dbReference type="InterPro" id="IPR017871">
    <property type="entry name" value="ABC_transporter-like_CS"/>
</dbReference>
<dbReference type="EMBL" id="JAFBEE010000027">
    <property type="protein sequence ID" value="MBM7616196.1"/>
    <property type="molecule type" value="Genomic_DNA"/>
</dbReference>
<keyword evidence="3" id="KW-0547">Nucleotide-binding</keyword>
<dbReference type="Pfam" id="PF00005">
    <property type="entry name" value="ABC_tran"/>
    <property type="match status" value="1"/>
</dbReference>
<dbReference type="InterPro" id="IPR050763">
    <property type="entry name" value="ABC_transporter_ATP-binding"/>
</dbReference>
<gene>
    <name evidence="6" type="ORF">JOC73_002778</name>
</gene>
<dbReference type="GO" id="GO:0005524">
    <property type="term" value="F:ATP binding"/>
    <property type="evidence" value="ECO:0007669"/>
    <property type="project" value="UniProtKB-KW"/>
</dbReference>
<evidence type="ECO:0000313" key="6">
    <source>
        <dbReference type="EMBL" id="MBM7616196.1"/>
    </source>
</evidence>
<accession>A0ABS2NTF7</accession>
<dbReference type="RefSeq" id="WP_204404170.1">
    <property type="nucleotide sequence ID" value="NZ_JAFBEE010000027.1"/>
</dbReference>
<dbReference type="PROSITE" id="PS00211">
    <property type="entry name" value="ABC_TRANSPORTER_1"/>
    <property type="match status" value="1"/>
</dbReference>
<dbReference type="PANTHER" id="PTHR42711">
    <property type="entry name" value="ABC TRANSPORTER ATP-BINDING PROTEIN"/>
    <property type="match status" value="1"/>
</dbReference>
<dbReference type="SMART" id="SM00382">
    <property type="entry name" value="AAA"/>
    <property type="match status" value="1"/>
</dbReference>
<keyword evidence="4 6" id="KW-0067">ATP-binding</keyword>
<name>A0ABS2NTF7_9FIRM</name>
<organism evidence="6 7">
    <name type="scientific">Alkaliphilus hydrothermalis</name>
    <dbReference type="NCBI Taxonomy" id="1482730"/>
    <lineage>
        <taxon>Bacteria</taxon>
        <taxon>Bacillati</taxon>
        <taxon>Bacillota</taxon>
        <taxon>Clostridia</taxon>
        <taxon>Peptostreptococcales</taxon>
        <taxon>Natronincolaceae</taxon>
        <taxon>Alkaliphilus</taxon>
    </lineage>
</organism>
<dbReference type="Proteomes" id="UP001314796">
    <property type="component" value="Unassembled WGS sequence"/>
</dbReference>
<dbReference type="InterPro" id="IPR027417">
    <property type="entry name" value="P-loop_NTPase"/>
</dbReference>
<comment type="caution">
    <text evidence="6">The sequence shown here is derived from an EMBL/GenBank/DDBJ whole genome shotgun (WGS) entry which is preliminary data.</text>
</comment>
<dbReference type="SUPFAM" id="SSF52540">
    <property type="entry name" value="P-loop containing nucleoside triphosphate hydrolases"/>
    <property type="match status" value="1"/>
</dbReference>
<dbReference type="PANTHER" id="PTHR42711:SF5">
    <property type="entry name" value="ABC TRANSPORTER ATP-BINDING PROTEIN NATA"/>
    <property type="match status" value="1"/>
</dbReference>
<dbReference type="InterPro" id="IPR003593">
    <property type="entry name" value="AAA+_ATPase"/>
</dbReference>
<evidence type="ECO:0000256" key="4">
    <source>
        <dbReference type="ARBA" id="ARBA00022840"/>
    </source>
</evidence>
<evidence type="ECO:0000256" key="3">
    <source>
        <dbReference type="ARBA" id="ARBA00022741"/>
    </source>
</evidence>
<feature type="domain" description="ABC transporter" evidence="5">
    <location>
        <begin position="4"/>
        <end position="246"/>
    </location>
</feature>
<evidence type="ECO:0000313" key="7">
    <source>
        <dbReference type="Proteomes" id="UP001314796"/>
    </source>
</evidence>
<dbReference type="Gene3D" id="3.40.50.300">
    <property type="entry name" value="P-loop containing nucleotide triphosphate hydrolases"/>
    <property type="match status" value="1"/>
</dbReference>
<evidence type="ECO:0000256" key="2">
    <source>
        <dbReference type="ARBA" id="ARBA00022448"/>
    </source>
</evidence>
<dbReference type="PROSITE" id="PS50893">
    <property type="entry name" value="ABC_TRANSPORTER_2"/>
    <property type="match status" value="1"/>
</dbReference>
<keyword evidence="7" id="KW-1185">Reference proteome</keyword>